<accession>A0A9J5XIU6</accession>
<evidence type="ECO:0000313" key="1">
    <source>
        <dbReference type="EMBL" id="KAG5587618.1"/>
    </source>
</evidence>
<evidence type="ECO:0000313" key="2">
    <source>
        <dbReference type="Proteomes" id="UP000824120"/>
    </source>
</evidence>
<dbReference type="AlphaFoldDB" id="A0A9J5XIU6"/>
<sequence length="65" mass="7802">MGWVDRFVDRYRDELDRNYQDGYSVPSRPTIYRDRTGMERDGINGTTHLNISKNDIKKIIFKFVM</sequence>
<gene>
    <name evidence="1" type="ORF">H5410_048052</name>
</gene>
<dbReference type="EMBL" id="JACXVP010000009">
    <property type="protein sequence ID" value="KAG5587618.1"/>
    <property type="molecule type" value="Genomic_DNA"/>
</dbReference>
<reference evidence="1 2" key="1">
    <citation type="submission" date="2020-09" db="EMBL/GenBank/DDBJ databases">
        <title>De no assembly of potato wild relative species, Solanum commersonii.</title>
        <authorList>
            <person name="Cho K."/>
        </authorList>
    </citation>
    <scope>NUCLEOTIDE SEQUENCE [LARGE SCALE GENOMIC DNA]</scope>
    <source>
        <strain evidence="1">LZ3.2</strain>
        <tissue evidence="1">Leaf</tissue>
    </source>
</reference>
<organism evidence="1 2">
    <name type="scientific">Solanum commersonii</name>
    <name type="common">Commerson's wild potato</name>
    <name type="synonym">Commerson's nightshade</name>
    <dbReference type="NCBI Taxonomy" id="4109"/>
    <lineage>
        <taxon>Eukaryota</taxon>
        <taxon>Viridiplantae</taxon>
        <taxon>Streptophyta</taxon>
        <taxon>Embryophyta</taxon>
        <taxon>Tracheophyta</taxon>
        <taxon>Spermatophyta</taxon>
        <taxon>Magnoliopsida</taxon>
        <taxon>eudicotyledons</taxon>
        <taxon>Gunneridae</taxon>
        <taxon>Pentapetalae</taxon>
        <taxon>asterids</taxon>
        <taxon>lamiids</taxon>
        <taxon>Solanales</taxon>
        <taxon>Solanaceae</taxon>
        <taxon>Solanoideae</taxon>
        <taxon>Solaneae</taxon>
        <taxon>Solanum</taxon>
    </lineage>
</organism>
<dbReference type="Proteomes" id="UP000824120">
    <property type="component" value="Chromosome 9"/>
</dbReference>
<proteinExistence type="predicted"/>
<name>A0A9J5XIU6_SOLCO</name>
<keyword evidence="2" id="KW-1185">Reference proteome</keyword>
<protein>
    <submittedName>
        <fullName evidence="1">Uncharacterized protein</fullName>
    </submittedName>
</protein>
<comment type="caution">
    <text evidence="1">The sequence shown here is derived from an EMBL/GenBank/DDBJ whole genome shotgun (WGS) entry which is preliminary data.</text>
</comment>